<dbReference type="Pfam" id="PF17389">
    <property type="entry name" value="Bac_rhamnosid6H"/>
    <property type="match status" value="1"/>
</dbReference>
<proteinExistence type="predicted"/>
<dbReference type="InterPro" id="IPR012341">
    <property type="entry name" value="6hp_glycosidase-like_sf"/>
</dbReference>
<organism evidence="5 6">
    <name type="scientific">Acidobacterium capsulatum (strain ATCC 51196 / DSM 11244 / BCRC 80197 / JCM 7670 / NBRC 15755 / NCIMB 13165 / 161)</name>
    <dbReference type="NCBI Taxonomy" id="240015"/>
    <lineage>
        <taxon>Bacteria</taxon>
        <taxon>Pseudomonadati</taxon>
        <taxon>Acidobacteriota</taxon>
        <taxon>Terriglobia</taxon>
        <taxon>Terriglobales</taxon>
        <taxon>Acidobacteriaceae</taxon>
        <taxon>Acidobacterium</taxon>
    </lineage>
</organism>
<dbReference type="Proteomes" id="UP000002207">
    <property type="component" value="Chromosome"/>
</dbReference>
<dbReference type="PANTHER" id="PTHR34987:SF4">
    <property type="entry name" value="ALPHA-L-RHAMNOSIDASE C-TERMINAL DOMAIN-CONTAINING PROTEIN"/>
    <property type="match status" value="1"/>
</dbReference>
<feature type="signal peptide" evidence="2">
    <location>
        <begin position="1"/>
        <end position="18"/>
    </location>
</feature>
<reference evidence="5 6" key="1">
    <citation type="journal article" date="2009" name="Appl. Environ. Microbiol.">
        <title>Three genomes from the phylum Acidobacteria provide insight into the lifestyles of these microorganisms in soils.</title>
        <authorList>
            <person name="Ward N.L."/>
            <person name="Challacombe J.F."/>
            <person name="Janssen P.H."/>
            <person name="Henrissat B."/>
            <person name="Coutinho P.M."/>
            <person name="Wu M."/>
            <person name="Xie G."/>
            <person name="Haft D.H."/>
            <person name="Sait M."/>
            <person name="Badger J."/>
            <person name="Barabote R.D."/>
            <person name="Bradley B."/>
            <person name="Brettin T.S."/>
            <person name="Brinkac L.M."/>
            <person name="Bruce D."/>
            <person name="Creasy T."/>
            <person name="Daugherty S.C."/>
            <person name="Davidsen T.M."/>
            <person name="DeBoy R.T."/>
            <person name="Detter J.C."/>
            <person name="Dodson R.J."/>
            <person name="Durkin A.S."/>
            <person name="Ganapathy A."/>
            <person name="Gwinn-Giglio M."/>
            <person name="Han C.S."/>
            <person name="Khouri H."/>
            <person name="Kiss H."/>
            <person name="Kothari S.P."/>
            <person name="Madupu R."/>
            <person name="Nelson K.E."/>
            <person name="Nelson W.C."/>
            <person name="Paulsen I."/>
            <person name="Penn K."/>
            <person name="Ren Q."/>
            <person name="Rosovitz M.J."/>
            <person name="Selengut J.D."/>
            <person name="Shrivastava S."/>
            <person name="Sullivan S.A."/>
            <person name="Tapia R."/>
            <person name="Thompson L.S."/>
            <person name="Watkins K.L."/>
            <person name="Yang Q."/>
            <person name="Yu C."/>
            <person name="Zafar N."/>
            <person name="Zhou L."/>
            <person name="Kuske C.R."/>
        </authorList>
    </citation>
    <scope>NUCLEOTIDE SEQUENCE [LARGE SCALE GENOMIC DNA]</scope>
    <source>
        <strain evidence="6">ATCC 51196 / DSM 11244 / BCRC 80197 / JCM 7670 / NBRC 15755 / NCIMB 13165 / 161</strain>
    </source>
</reference>
<dbReference type="RefSeq" id="WP_015897042.1">
    <property type="nucleotide sequence ID" value="NC_012483.1"/>
</dbReference>
<dbReference type="InParanoid" id="C1F8C0"/>
<dbReference type="PANTHER" id="PTHR34987">
    <property type="entry name" value="C, PUTATIVE (AFU_ORTHOLOGUE AFUA_3G02880)-RELATED"/>
    <property type="match status" value="1"/>
</dbReference>
<evidence type="ECO:0000313" key="5">
    <source>
        <dbReference type="EMBL" id="ACO32535.1"/>
    </source>
</evidence>
<evidence type="ECO:0008006" key="7">
    <source>
        <dbReference type="Google" id="ProtNLM"/>
    </source>
</evidence>
<dbReference type="EMBL" id="CP001472">
    <property type="protein sequence ID" value="ACO32535.1"/>
    <property type="molecule type" value="Genomic_DNA"/>
</dbReference>
<dbReference type="KEGG" id="aca:ACP_1931"/>
<accession>C1F8C0</accession>
<dbReference type="InterPro" id="IPR008979">
    <property type="entry name" value="Galactose-bd-like_sf"/>
</dbReference>
<dbReference type="GO" id="GO:0005975">
    <property type="term" value="P:carbohydrate metabolic process"/>
    <property type="evidence" value="ECO:0007669"/>
    <property type="project" value="InterPro"/>
</dbReference>
<dbReference type="Gene3D" id="2.60.120.260">
    <property type="entry name" value="Galactose-binding domain-like"/>
    <property type="match status" value="2"/>
</dbReference>
<dbReference type="eggNOG" id="COG3408">
    <property type="taxonomic scope" value="Bacteria"/>
</dbReference>
<feature type="region of interest" description="Disordered" evidence="1">
    <location>
        <begin position="21"/>
        <end position="44"/>
    </location>
</feature>
<dbReference type="AlphaFoldDB" id="C1F8C0"/>
<feature type="domain" description="Alpha-L-rhamnosidase C-terminal" evidence="4">
    <location>
        <begin position="742"/>
        <end position="814"/>
    </location>
</feature>
<dbReference type="InterPro" id="IPR035398">
    <property type="entry name" value="Bac_rhamnosid_C"/>
</dbReference>
<protein>
    <recommendedName>
        <fullName evidence="7">Alpha-L-rhamnosidase</fullName>
    </recommendedName>
</protein>
<dbReference type="SUPFAM" id="SSF48208">
    <property type="entry name" value="Six-hairpin glycosidases"/>
    <property type="match status" value="1"/>
</dbReference>
<dbReference type="InterPro" id="IPR008928">
    <property type="entry name" value="6-hairpin_glycosidase_sf"/>
</dbReference>
<dbReference type="Gene3D" id="1.50.10.10">
    <property type="match status" value="1"/>
</dbReference>
<keyword evidence="6" id="KW-1185">Reference proteome</keyword>
<dbReference type="Gene3D" id="2.60.420.10">
    <property type="entry name" value="Maltose phosphorylase, domain 3"/>
    <property type="match status" value="1"/>
</dbReference>
<feature type="chain" id="PRO_5002907521" description="Alpha-L-rhamnosidase" evidence="2">
    <location>
        <begin position="19"/>
        <end position="844"/>
    </location>
</feature>
<evidence type="ECO:0000259" key="4">
    <source>
        <dbReference type="Pfam" id="PF17390"/>
    </source>
</evidence>
<dbReference type="OrthoDB" id="9761045at2"/>
<dbReference type="SUPFAM" id="SSF49785">
    <property type="entry name" value="Galactose-binding domain-like"/>
    <property type="match status" value="1"/>
</dbReference>
<evidence type="ECO:0000256" key="2">
    <source>
        <dbReference type="SAM" id="SignalP"/>
    </source>
</evidence>
<name>C1F8C0_ACIC5</name>
<evidence type="ECO:0000313" key="6">
    <source>
        <dbReference type="Proteomes" id="UP000002207"/>
    </source>
</evidence>
<gene>
    <name evidence="5" type="ordered locus">ACP_1931</name>
</gene>
<dbReference type="STRING" id="240015.ACP_1931"/>
<sequence>MKRWAVVVLFTAVSIAAAQSVVPMGDPGNGPSKIPDAQLDPARNLPSSALESARHHPLPEHYIWTKADAVPERPDVATGWDSGSSEDLAPHYFRRVFEVASVPSHATLYVAGPREATIYLNGRQVGQYALNLDSQLGIRVYLCDVSHALRSGRNVLAIEAVRGPNVGTGAQDRRGVQFTHGEVLAAMIVPRARGLEAPPLVMSDARWRATLHPVAANWMTPTFDDMAWPSVDDLGGLESSINFFQWNADAGMYAWPGYDGISPFLAHYSLRPMRVEDVYDGLGKIQNASSLVNSSEADLEVTLPAEHVLAQNAPQMVLDFGREVTGRIELISASNSPAEVTVQYGESKDEALHGPWLGADPVYVAPRVTAYGPKSAFRYAVVRFVGGRDLHFRAIRLDGIAYPVKYQGYFESSDAELNKMWQVGAYTAHLCMQDDIWDAPKRDRGRWMGDLDVSGRTIDDVFADHFLMEDTLNRLLGPDPIKDHVNGIPGYSAFWVTGETQYYLHFGSADQLRTIHARLVELLTYMEKDLDQQHLFVDATHAWPFVDWSPRMHSDTPQTRMATQFEYYAAFRDGAYLLNALHDTSNAARFGHVADELREAAQQHMLDSQGSFGDRWQPNAYAVVSGVAEPDQYPSIWRNALSGVGQHLYHPYIITPYYNYYVVSAMAKMGHREEALSWIRKFWGGMIDEGATSYWEGYDPSWYKGSLFHRSLQADNETGFHTSLAHGWSSGVTPWLMEQVLGIQPTAAGFSQVRIRPDLVGLQWAKGAEPTPHGLLGVSIRNDHGYVTVVTLPPDVSASVSVPVPTGSSAVLVNGKSVPSSSAEGGHRAVIHLRGQGRYVITAH</sequence>
<dbReference type="Pfam" id="PF17390">
    <property type="entry name" value="Bac_rhamnosid_C"/>
    <property type="match status" value="1"/>
</dbReference>
<evidence type="ECO:0000256" key="1">
    <source>
        <dbReference type="SAM" id="MobiDB-lite"/>
    </source>
</evidence>
<dbReference type="HOGENOM" id="CLU_337303_0_0_0"/>
<keyword evidence="2" id="KW-0732">Signal</keyword>
<dbReference type="CAZy" id="GH78">
    <property type="family name" value="Glycoside Hydrolase Family 78"/>
</dbReference>
<feature type="domain" description="Alpha-L-rhamnosidase six-hairpin glycosidase" evidence="3">
    <location>
        <begin position="407"/>
        <end position="740"/>
    </location>
</feature>
<evidence type="ECO:0000259" key="3">
    <source>
        <dbReference type="Pfam" id="PF17389"/>
    </source>
</evidence>
<dbReference type="InterPro" id="IPR035396">
    <property type="entry name" value="Bac_rhamnosid6H"/>
</dbReference>